<dbReference type="EMBL" id="CP034669">
    <property type="protein sequence ID" value="QAT89124.1"/>
    <property type="molecule type" value="Genomic_DNA"/>
</dbReference>
<feature type="region of interest" description="Disordered" evidence="1">
    <location>
        <begin position="1"/>
        <end position="58"/>
    </location>
</feature>
<evidence type="ECO:0000256" key="1">
    <source>
        <dbReference type="SAM" id="MobiDB-lite"/>
    </source>
</evidence>
<proteinExistence type="predicted"/>
<evidence type="ECO:0000313" key="2">
    <source>
        <dbReference type="EMBL" id="QAT89124.1"/>
    </source>
</evidence>
<name>A0A410S4R0_CORCK</name>
<accession>A0A410S4R0</accession>
<dbReference type="RefSeq" id="WP_164933412.1">
    <property type="nucleotide sequence ID" value="NZ_CP034669.1"/>
</dbReference>
<feature type="compositionally biased region" description="Gly residues" evidence="1">
    <location>
        <begin position="44"/>
        <end position="58"/>
    </location>
</feature>
<dbReference type="AlphaFoldDB" id="A0A410S4R0"/>
<gene>
    <name evidence="2" type="ORF">EJ065_7608</name>
</gene>
<dbReference type="Proteomes" id="UP000288758">
    <property type="component" value="Chromosome"/>
</dbReference>
<feature type="compositionally biased region" description="Basic and acidic residues" evidence="1">
    <location>
        <begin position="1"/>
        <end position="12"/>
    </location>
</feature>
<sequence length="58" mass="6102">MGEHESPRKEPQLPEDEQDNKRQAGDRPVPTPGHIGNLPDHGEGPGGIGIKLPEGGGD</sequence>
<protein>
    <submittedName>
        <fullName evidence="2">Uncharacterized protein</fullName>
    </submittedName>
</protein>
<organism evidence="2 3">
    <name type="scientific">Corallococcus coralloides</name>
    <name type="common">Myxococcus coralloides</name>
    <dbReference type="NCBI Taxonomy" id="184914"/>
    <lineage>
        <taxon>Bacteria</taxon>
        <taxon>Pseudomonadati</taxon>
        <taxon>Myxococcota</taxon>
        <taxon>Myxococcia</taxon>
        <taxon>Myxococcales</taxon>
        <taxon>Cystobacterineae</taxon>
        <taxon>Myxococcaceae</taxon>
        <taxon>Corallococcus</taxon>
    </lineage>
</organism>
<evidence type="ECO:0000313" key="3">
    <source>
        <dbReference type="Proteomes" id="UP000288758"/>
    </source>
</evidence>
<reference evidence="2 3" key="1">
    <citation type="submission" date="2018-12" db="EMBL/GenBank/DDBJ databases">
        <title>Complete Genome Sequence of the Corallopyronin A producing Myxobacterium Corallococcus coralloides B035.</title>
        <authorList>
            <person name="Bouhired S.M."/>
            <person name="Rupp O."/>
            <person name="Blom J."/>
            <person name="Schaeberle T.F."/>
            <person name="Kehraus S."/>
            <person name="Schiefer A."/>
            <person name="Pfarr K."/>
            <person name="Goesmann A."/>
            <person name="Hoerauf A."/>
            <person name="Koenig G.M."/>
        </authorList>
    </citation>
    <scope>NUCLEOTIDE SEQUENCE [LARGE SCALE GENOMIC DNA]</scope>
    <source>
        <strain evidence="2 3">B035</strain>
    </source>
</reference>